<dbReference type="RefSeq" id="WP_260218320.1">
    <property type="nucleotide sequence ID" value="NZ_JAJAGO010000006.1"/>
</dbReference>
<organism evidence="1 2">
    <name type="scientific">Streptomyces gossypii</name>
    <dbReference type="NCBI Taxonomy" id="2883101"/>
    <lineage>
        <taxon>Bacteria</taxon>
        <taxon>Bacillati</taxon>
        <taxon>Actinomycetota</taxon>
        <taxon>Actinomycetes</taxon>
        <taxon>Kitasatosporales</taxon>
        <taxon>Streptomycetaceae</taxon>
        <taxon>Streptomyces</taxon>
    </lineage>
</organism>
<sequence>MGAGSGAESDALAEVVAWIVGRQPQVRTIGPDEDLIESRLIDSLSILEFLVLIERISGSPVDLETLDLDSFRSLRRIEQVFLQGAEDSPRDP</sequence>
<dbReference type="EMBL" id="JAJAGO010000006">
    <property type="protein sequence ID" value="MCT2590992.1"/>
    <property type="molecule type" value="Genomic_DNA"/>
</dbReference>
<protein>
    <submittedName>
        <fullName evidence="1">Phosphopantetheine-binding protein</fullName>
    </submittedName>
</protein>
<comment type="caution">
    <text evidence="1">The sequence shown here is derived from an EMBL/GenBank/DDBJ whole genome shotgun (WGS) entry which is preliminary data.</text>
</comment>
<evidence type="ECO:0000313" key="1">
    <source>
        <dbReference type="EMBL" id="MCT2590992.1"/>
    </source>
</evidence>
<name>A0ABT2JSZ6_9ACTN</name>
<gene>
    <name evidence="1" type="ORF">LHJ74_13915</name>
</gene>
<keyword evidence="2" id="KW-1185">Reference proteome</keyword>
<accession>A0ABT2JSZ6</accession>
<proteinExistence type="predicted"/>
<dbReference type="SUPFAM" id="SSF47336">
    <property type="entry name" value="ACP-like"/>
    <property type="match status" value="1"/>
</dbReference>
<dbReference type="Gene3D" id="1.10.1200.10">
    <property type="entry name" value="ACP-like"/>
    <property type="match status" value="1"/>
</dbReference>
<dbReference type="InterPro" id="IPR036736">
    <property type="entry name" value="ACP-like_sf"/>
</dbReference>
<dbReference type="Proteomes" id="UP001156389">
    <property type="component" value="Unassembled WGS sequence"/>
</dbReference>
<evidence type="ECO:0000313" key="2">
    <source>
        <dbReference type="Proteomes" id="UP001156389"/>
    </source>
</evidence>
<reference evidence="1 2" key="1">
    <citation type="submission" date="2021-10" db="EMBL/GenBank/DDBJ databases">
        <title>Streptomyces gossypii sp. nov., isolated from soil collected from cotton field.</title>
        <authorList>
            <person name="Ge X."/>
            <person name="Chen X."/>
            <person name="Liu W."/>
        </authorList>
    </citation>
    <scope>NUCLEOTIDE SEQUENCE [LARGE SCALE GENOMIC DNA]</scope>
    <source>
        <strain evidence="1 2">N2-109</strain>
    </source>
</reference>